<keyword evidence="3" id="KW-1185">Reference proteome</keyword>
<protein>
    <recommendedName>
        <fullName evidence="1">HNH nuclease domain-containing protein</fullName>
    </recommendedName>
</protein>
<dbReference type="InterPro" id="IPR003615">
    <property type="entry name" value="HNH_nuc"/>
</dbReference>
<evidence type="ECO:0000313" key="3">
    <source>
        <dbReference type="Proteomes" id="UP001501095"/>
    </source>
</evidence>
<dbReference type="RefSeq" id="WP_344539470.1">
    <property type="nucleotide sequence ID" value="NZ_BAAATM010000015.1"/>
</dbReference>
<feature type="domain" description="HNH nuclease" evidence="1">
    <location>
        <begin position="161"/>
        <end position="225"/>
    </location>
</feature>
<organism evidence="2 3">
    <name type="scientific">Streptomyces levis</name>
    <dbReference type="NCBI Taxonomy" id="285566"/>
    <lineage>
        <taxon>Bacteria</taxon>
        <taxon>Bacillati</taxon>
        <taxon>Actinomycetota</taxon>
        <taxon>Actinomycetes</taxon>
        <taxon>Kitasatosporales</taxon>
        <taxon>Streptomycetaceae</taxon>
        <taxon>Streptomyces</taxon>
    </lineage>
</organism>
<sequence>MIEPVSEDAPVSEAGRKTILRMAVSRRRAGQIGRFGVGVKSVLVVYDHDVPIARSTTDAFGLNVTDVAGTVANGQQTLSSLARWAEVPPTQLRRMASVTENDAPPAWPEPVAYAAQKMRVRVVPVAAAYAAACDEVEEREAAGKHEIGRKRTIRRRDRDDEARRAVRLRSKGRCENPDCLLPGGYMPYRTAAGRPLLEVDHIDDHAAGGRDHPSAMIALCPNCHENKTYGVERDVLRERLRAITLERHQELLDTTPD</sequence>
<dbReference type="Pfam" id="PF01844">
    <property type="entry name" value="HNH"/>
    <property type="match status" value="1"/>
</dbReference>
<name>A0ABN3NWK2_9ACTN</name>
<dbReference type="EMBL" id="BAAATM010000015">
    <property type="protein sequence ID" value="GAA2542064.1"/>
    <property type="molecule type" value="Genomic_DNA"/>
</dbReference>
<accession>A0ABN3NWK2</accession>
<comment type="caution">
    <text evidence="2">The sequence shown here is derived from an EMBL/GenBank/DDBJ whole genome shotgun (WGS) entry which is preliminary data.</text>
</comment>
<dbReference type="SMART" id="SM00507">
    <property type="entry name" value="HNHc"/>
    <property type="match status" value="1"/>
</dbReference>
<dbReference type="CDD" id="cd00085">
    <property type="entry name" value="HNHc"/>
    <property type="match status" value="1"/>
</dbReference>
<proteinExistence type="predicted"/>
<reference evidence="2 3" key="1">
    <citation type="journal article" date="2019" name="Int. J. Syst. Evol. Microbiol.">
        <title>The Global Catalogue of Microorganisms (GCM) 10K type strain sequencing project: providing services to taxonomists for standard genome sequencing and annotation.</title>
        <authorList>
            <consortium name="The Broad Institute Genomics Platform"/>
            <consortium name="The Broad Institute Genome Sequencing Center for Infectious Disease"/>
            <person name="Wu L."/>
            <person name="Ma J."/>
        </authorList>
    </citation>
    <scope>NUCLEOTIDE SEQUENCE [LARGE SCALE GENOMIC DNA]</scope>
    <source>
        <strain evidence="2 3">JCM 6924</strain>
    </source>
</reference>
<evidence type="ECO:0000313" key="2">
    <source>
        <dbReference type="EMBL" id="GAA2542064.1"/>
    </source>
</evidence>
<gene>
    <name evidence="2" type="ORF">GCM10010423_45950</name>
</gene>
<evidence type="ECO:0000259" key="1">
    <source>
        <dbReference type="SMART" id="SM00507"/>
    </source>
</evidence>
<dbReference type="Proteomes" id="UP001501095">
    <property type="component" value="Unassembled WGS sequence"/>
</dbReference>
<dbReference type="InterPro" id="IPR002711">
    <property type="entry name" value="HNH"/>
</dbReference>
<dbReference type="Gene3D" id="1.10.30.50">
    <property type="match status" value="1"/>
</dbReference>